<dbReference type="InterPro" id="IPR041382">
    <property type="entry name" value="SH3_16"/>
</dbReference>
<keyword evidence="2" id="KW-0645">Protease</keyword>
<dbReference type="InterPro" id="IPR038765">
    <property type="entry name" value="Papain-like_cys_pep_sf"/>
</dbReference>
<evidence type="ECO:0000256" key="1">
    <source>
        <dbReference type="ARBA" id="ARBA00007074"/>
    </source>
</evidence>
<comment type="caution">
    <text evidence="6">The sequence shown here is derived from an EMBL/GenBank/DDBJ whole genome shotgun (WGS) entry which is preliminary data.</text>
</comment>
<name>A0A934HP79_9RHOB</name>
<dbReference type="Pfam" id="PF00877">
    <property type="entry name" value="NLPC_P60"/>
    <property type="match status" value="1"/>
</dbReference>
<dbReference type="Gene3D" id="3.90.1720.10">
    <property type="entry name" value="endopeptidase domain like (from Nostoc punctiforme)"/>
    <property type="match status" value="1"/>
</dbReference>
<dbReference type="PANTHER" id="PTHR47359:SF3">
    <property type="entry name" value="NLP_P60 DOMAIN-CONTAINING PROTEIN-RELATED"/>
    <property type="match status" value="1"/>
</dbReference>
<dbReference type="InterPro" id="IPR051794">
    <property type="entry name" value="PG_Endopeptidase_C40"/>
</dbReference>
<dbReference type="Pfam" id="PF18348">
    <property type="entry name" value="SH3_16"/>
    <property type="match status" value="1"/>
</dbReference>
<dbReference type="EMBL" id="JAEIJD010000001">
    <property type="protein sequence ID" value="MBI6628446.1"/>
    <property type="molecule type" value="Genomic_DNA"/>
</dbReference>
<dbReference type="RefSeq" id="WP_198684463.1">
    <property type="nucleotide sequence ID" value="NZ_JAEIJD010000001.1"/>
</dbReference>
<evidence type="ECO:0000256" key="3">
    <source>
        <dbReference type="ARBA" id="ARBA00022801"/>
    </source>
</evidence>
<gene>
    <name evidence="6" type="ORF">JAO82_01015</name>
</gene>
<sequence>MSDRRLTPANARVAAAHLDSVDPGLTRVQGQPRQIIVSLVDLLRAPDGPRDRQLLFGDPVTVYENRNGWSFVQADKDGYVGYLPSSALGPITVPTHWVAAPASHVYRDAHIKSPDLFALSLGARIAAQAEHRDFIETAEGFIPRTHLREIEDDATDPVAVAKTLLHTPYLWGGNSRWGIDCSGLVQAALLACALPCPGDSDLQQTLGQEADGAPRRGDLLFWKGHVGLIAGPDRLLHANAYHMAVVQESLKDAIQRIAAQDGGGVTAHRRL</sequence>
<dbReference type="GO" id="GO:0008234">
    <property type="term" value="F:cysteine-type peptidase activity"/>
    <property type="evidence" value="ECO:0007669"/>
    <property type="project" value="UniProtKB-KW"/>
</dbReference>
<keyword evidence="3" id="KW-0378">Hydrolase</keyword>
<reference evidence="6" key="1">
    <citation type="submission" date="2020-12" db="EMBL/GenBank/DDBJ databases">
        <title>Pontibaca salina gen. nov., sp. nov., isolated from marine sediment.</title>
        <authorList>
            <person name="Bo J."/>
            <person name="Wang S."/>
            <person name="Song X."/>
            <person name="Du Z."/>
        </authorList>
    </citation>
    <scope>NUCLEOTIDE SEQUENCE</scope>
    <source>
        <strain evidence="6">S1109L</strain>
    </source>
</reference>
<comment type="similarity">
    <text evidence="1">Belongs to the peptidase C40 family.</text>
</comment>
<dbReference type="PANTHER" id="PTHR47359">
    <property type="entry name" value="PEPTIDOGLYCAN DL-ENDOPEPTIDASE CWLO"/>
    <property type="match status" value="1"/>
</dbReference>
<evidence type="ECO:0000313" key="7">
    <source>
        <dbReference type="Proteomes" id="UP000613255"/>
    </source>
</evidence>
<dbReference type="Proteomes" id="UP000613255">
    <property type="component" value="Unassembled WGS sequence"/>
</dbReference>
<evidence type="ECO:0000259" key="5">
    <source>
        <dbReference type="PROSITE" id="PS51935"/>
    </source>
</evidence>
<dbReference type="PROSITE" id="PS51935">
    <property type="entry name" value="NLPC_P60"/>
    <property type="match status" value="1"/>
</dbReference>
<protein>
    <submittedName>
        <fullName evidence="6">C40 family peptidase</fullName>
    </submittedName>
</protein>
<accession>A0A934HP79</accession>
<dbReference type="GO" id="GO:0006508">
    <property type="term" value="P:proteolysis"/>
    <property type="evidence" value="ECO:0007669"/>
    <property type="project" value="UniProtKB-KW"/>
</dbReference>
<keyword evidence="7" id="KW-1185">Reference proteome</keyword>
<dbReference type="AlphaFoldDB" id="A0A934HP79"/>
<keyword evidence="4" id="KW-0788">Thiol protease</keyword>
<feature type="domain" description="NlpC/P60" evidence="5">
    <location>
        <begin position="151"/>
        <end position="271"/>
    </location>
</feature>
<dbReference type="InterPro" id="IPR000064">
    <property type="entry name" value="NLP_P60_dom"/>
</dbReference>
<evidence type="ECO:0000313" key="6">
    <source>
        <dbReference type="EMBL" id="MBI6628446.1"/>
    </source>
</evidence>
<proteinExistence type="inferred from homology"/>
<organism evidence="6 7">
    <name type="scientific">Pontibaca salina</name>
    <dbReference type="NCBI Taxonomy" id="2795731"/>
    <lineage>
        <taxon>Bacteria</taxon>
        <taxon>Pseudomonadati</taxon>
        <taxon>Pseudomonadota</taxon>
        <taxon>Alphaproteobacteria</taxon>
        <taxon>Rhodobacterales</taxon>
        <taxon>Roseobacteraceae</taxon>
        <taxon>Pontibaca</taxon>
    </lineage>
</organism>
<evidence type="ECO:0000256" key="2">
    <source>
        <dbReference type="ARBA" id="ARBA00022670"/>
    </source>
</evidence>
<dbReference type="Gene3D" id="2.30.30.40">
    <property type="entry name" value="SH3 Domains"/>
    <property type="match status" value="1"/>
</dbReference>
<evidence type="ECO:0000256" key="4">
    <source>
        <dbReference type="ARBA" id="ARBA00022807"/>
    </source>
</evidence>
<dbReference type="SUPFAM" id="SSF54001">
    <property type="entry name" value="Cysteine proteinases"/>
    <property type="match status" value="1"/>
</dbReference>